<dbReference type="OrthoDB" id="10251809at2759"/>
<dbReference type="InterPro" id="IPR043160">
    <property type="entry name" value="Dynein_C_barrel"/>
</dbReference>
<evidence type="ECO:0000259" key="1">
    <source>
        <dbReference type="Pfam" id="PF18199"/>
    </source>
</evidence>
<dbReference type="Gene3D" id="1.20.1270.280">
    <property type="match status" value="1"/>
</dbReference>
<accession>A0A3S5BBH1</accession>
<proteinExistence type="predicted"/>
<dbReference type="GO" id="GO:0051959">
    <property type="term" value="F:dynein light intermediate chain binding"/>
    <property type="evidence" value="ECO:0007669"/>
    <property type="project" value="InterPro"/>
</dbReference>
<dbReference type="EMBL" id="CAAALY010261486">
    <property type="protein sequence ID" value="VEL39515.1"/>
    <property type="molecule type" value="Genomic_DNA"/>
</dbReference>
<feature type="domain" description="Dynein heavy chain C-terminal" evidence="1">
    <location>
        <begin position="1"/>
        <end position="71"/>
    </location>
</feature>
<dbReference type="AlphaFoldDB" id="A0A3S5BBH1"/>
<comment type="caution">
    <text evidence="2">The sequence shown here is derived from an EMBL/GenBank/DDBJ whole genome shotgun (WGS) entry which is preliminary data.</text>
</comment>
<dbReference type="GO" id="GO:0030286">
    <property type="term" value="C:dynein complex"/>
    <property type="evidence" value="ECO:0007669"/>
    <property type="project" value="InterPro"/>
</dbReference>
<dbReference type="InterPro" id="IPR026983">
    <property type="entry name" value="DHC"/>
</dbReference>
<sequence length="96" mass="10580">MKPLGSWSRDLSARIEVFSTWAQMAHPPRLFWIGAFSFPTGFLTAVMQTSARHNGISVDALSWEFTVATVNEVNPLAFTAKDGGVQVSLIKSFKYG</sequence>
<evidence type="ECO:0000313" key="2">
    <source>
        <dbReference type="EMBL" id="VEL39515.1"/>
    </source>
</evidence>
<name>A0A3S5BBH1_9PLAT</name>
<evidence type="ECO:0000313" key="3">
    <source>
        <dbReference type="Proteomes" id="UP000784294"/>
    </source>
</evidence>
<gene>
    <name evidence="2" type="ORF">PXEA_LOCUS32955</name>
</gene>
<dbReference type="GO" id="GO:0045505">
    <property type="term" value="F:dynein intermediate chain binding"/>
    <property type="evidence" value="ECO:0007669"/>
    <property type="project" value="InterPro"/>
</dbReference>
<dbReference type="InterPro" id="IPR041228">
    <property type="entry name" value="Dynein_C"/>
</dbReference>
<dbReference type="GO" id="GO:0007018">
    <property type="term" value="P:microtubule-based movement"/>
    <property type="evidence" value="ECO:0007669"/>
    <property type="project" value="InterPro"/>
</dbReference>
<keyword evidence="3" id="KW-1185">Reference proteome</keyword>
<dbReference type="Gene3D" id="3.10.490.20">
    <property type="match status" value="1"/>
</dbReference>
<reference evidence="2" key="1">
    <citation type="submission" date="2018-11" db="EMBL/GenBank/DDBJ databases">
        <authorList>
            <consortium name="Pathogen Informatics"/>
        </authorList>
    </citation>
    <scope>NUCLEOTIDE SEQUENCE</scope>
</reference>
<protein>
    <recommendedName>
        <fullName evidence="1">Dynein heavy chain C-terminal domain-containing protein</fullName>
    </recommendedName>
</protein>
<dbReference type="PANTHER" id="PTHR22878:SF68">
    <property type="entry name" value="DYNEIN HEAVY CHAIN 6, AXONEMAL-LIKE"/>
    <property type="match status" value="1"/>
</dbReference>
<organism evidence="2 3">
    <name type="scientific">Protopolystoma xenopodis</name>
    <dbReference type="NCBI Taxonomy" id="117903"/>
    <lineage>
        <taxon>Eukaryota</taxon>
        <taxon>Metazoa</taxon>
        <taxon>Spiralia</taxon>
        <taxon>Lophotrochozoa</taxon>
        <taxon>Platyhelminthes</taxon>
        <taxon>Monogenea</taxon>
        <taxon>Polyopisthocotylea</taxon>
        <taxon>Polystomatidea</taxon>
        <taxon>Polystomatidae</taxon>
        <taxon>Protopolystoma</taxon>
    </lineage>
</organism>
<dbReference type="PANTHER" id="PTHR22878">
    <property type="entry name" value="DYNEIN HEAVY CHAIN 6, AXONEMAL-LIKE-RELATED"/>
    <property type="match status" value="1"/>
</dbReference>
<dbReference type="Proteomes" id="UP000784294">
    <property type="component" value="Unassembled WGS sequence"/>
</dbReference>
<dbReference type="Pfam" id="PF18199">
    <property type="entry name" value="Dynein_C"/>
    <property type="match status" value="1"/>
</dbReference>